<keyword evidence="1" id="KW-1133">Transmembrane helix</keyword>
<dbReference type="Proteomes" id="UP000587462">
    <property type="component" value="Unassembled WGS sequence"/>
</dbReference>
<dbReference type="AlphaFoldDB" id="A0A7Y7B0E5"/>
<keyword evidence="1" id="KW-0472">Membrane</keyword>
<proteinExistence type="predicted"/>
<gene>
    <name evidence="2" type="ORF">HG542_02415</name>
</gene>
<dbReference type="EMBL" id="JABBXF010000004">
    <property type="protein sequence ID" value="NVK76509.1"/>
    <property type="molecule type" value="Genomic_DNA"/>
</dbReference>
<name>A0A7Y7B0E5_STRMO</name>
<feature type="transmembrane region" description="Helical" evidence="1">
    <location>
        <begin position="32"/>
        <end position="51"/>
    </location>
</feature>
<comment type="caution">
    <text evidence="2">The sequence shown here is derived from an EMBL/GenBank/DDBJ whole genome shotgun (WGS) entry which is preliminary data.</text>
</comment>
<sequence>MRGIVRAVAEVLGWWIALLTLWIMLISTVGTLELAVGSAAALAAACAARAARRAAGR</sequence>
<accession>A0A7Y7B0E5</accession>
<evidence type="ECO:0000313" key="2">
    <source>
        <dbReference type="EMBL" id="NVK76509.1"/>
    </source>
</evidence>
<dbReference type="RefSeq" id="WP_171078307.1">
    <property type="nucleotide sequence ID" value="NZ_BNBU01000001.1"/>
</dbReference>
<organism evidence="2 3">
    <name type="scientific">Streptomyces morookaense</name>
    <name type="common">Streptoverticillium morookaense</name>
    <dbReference type="NCBI Taxonomy" id="1970"/>
    <lineage>
        <taxon>Bacteria</taxon>
        <taxon>Bacillati</taxon>
        <taxon>Actinomycetota</taxon>
        <taxon>Actinomycetes</taxon>
        <taxon>Kitasatosporales</taxon>
        <taxon>Streptomycetaceae</taxon>
        <taxon>Streptomyces</taxon>
    </lineage>
</organism>
<evidence type="ECO:0000256" key="1">
    <source>
        <dbReference type="SAM" id="Phobius"/>
    </source>
</evidence>
<reference evidence="2 3" key="1">
    <citation type="submission" date="2020-04" db="EMBL/GenBank/DDBJ databases">
        <title>Draft Genome Sequence of Streptomyces morookaense DSM 40503, an 8-azaguanine-producing strain.</title>
        <authorList>
            <person name="Qi J."/>
            <person name="Gao J.-M."/>
        </authorList>
    </citation>
    <scope>NUCLEOTIDE SEQUENCE [LARGE SCALE GENOMIC DNA]</scope>
    <source>
        <strain evidence="2 3">DSM 40503</strain>
    </source>
</reference>
<feature type="transmembrane region" description="Helical" evidence="1">
    <location>
        <begin position="7"/>
        <end position="26"/>
    </location>
</feature>
<protein>
    <submittedName>
        <fullName evidence="2">Uncharacterized protein</fullName>
    </submittedName>
</protein>
<evidence type="ECO:0000313" key="3">
    <source>
        <dbReference type="Proteomes" id="UP000587462"/>
    </source>
</evidence>
<keyword evidence="3" id="KW-1185">Reference proteome</keyword>
<keyword evidence="1" id="KW-0812">Transmembrane</keyword>